<comment type="caution">
    <text evidence="2">The sequence shown here is derived from an EMBL/GenBank/DDBJ whole genome shotgun (WGS) entry which is preliminary data.</text>
</comment>
<organism evidence="2">
    <name type="scientific">Sesamum radiatum</name>
    <name type="common">Black benniseed</name>
    <dbReference type="NCBI Taxonomy" id="300843"/>
    <lineage>
        <taxon>Eukaryota</taxon>
        <taxon>Viridiplantae</taxon>
        <taxon>Streptophyta</taxon>
        <taxon>Embryophyta</taxon>
        <taxon>Tracheophyta</taxon>
        <taxon>Spermatophyta</taxon>
        <taxon>Magnoliopsida</taxon>
        <taxon>eudicotyledons</taxon>
        <taxon>Gunneridae</taxon>
        <taxon>Pentapetalae</taxon>
        <taxon>asterids</taxon>
        <taxon>lamiids</taxon>
        <taxon>Lamiales</taxon>
        <taxon>Pedaliaceae</taxon>
        <taxon>Sesamum</taxon>
    </lineage>
</organism>
<reference evidence="2" key="2">
    <citation type="journal article" date="2024" name="Plant">
        <title>Genomic evolution and insights into agronomic trait innovations of Sesamum species.</title>
        <authorList>
            <person name="Miao H."/>
            <person name="Wang L."/>
            <person name="Qu L."/>
            <person name="Liu H."/>
            <person name="Sun Y."/>
            <person name="Le M."/>
            <person name="Wang Q."/>
            <person name="Wei S."/>
            <person name="Zheng Y."/>
            <person name="Lin W."/>
            <person name="Duan Y."/>
            <person name="Cao H."/>
            <person name="Xiong S."/>
            <person name="Wang X."/>
            <person name="Wei L."/>
            <person name="Li C."/>
            <person name="Ma Q."/>
            <person name="Ju M."/>
            <person name="Zhao R."/>
            <person name="Li G."/>
            <person name="Mu C."/>
            <person name="Tian Q."/>
            <person name="Mei H."/>
            <person name="Zhang T."/>
            <person name="Gao T."/>
            <person name="Zhang H."/>
        </authorList>
    </citation>
    <scope>NUCLEOTIDE SEQUENCE</scope>
    <source>
        <strain evidence="2">G02</strain>
    </source>
</reference>
<reference evidence="2" key="1">
    <citation type="submission" date="2020-06" db="EMBL/GenBank/DDBJ databases">
        <authorList>
            <person name="Li T."/>
            <person name="Hu X."/>
            <person name="Zhang T."/>
            <person name="Song X."/>
            <person name="Zhang H."/>
            <person name="Dai N."/>
            <person name="Sheng W."/>
            <person name="Hou X."/>
            <person name="Wei L."/>
        </authorList>
    </citation>
    <scope>NUCLEOTIDE SEQUENCE</scope>
    <source>
        <strain evidence="2">G02</strain>
        <tissue evidence="2">Leaf</tissue>
    </source>
</reference>
<dbReference type="PANTHER" id="PTHR31558:SF40">
    <property type="entry name" value="EXPRESSED PROTEIN"/>
    <property type="match status" value="1"/>
</dbReference>
<dbReference type="EMBL" id="JACGWJ010000012">
    <property type="protein sequence ID" value="KAL0385924.1"/>
    <property type="molecule type" value="Genomic_DNA"/>
</dbReference>
<protein>
    <recommendedName>
        <fullName evidence="1">Protein ENHANCED DISEASE RESISTANCE 2 C-terminal domain-containing protein</fullName>
    </recommendedName>
</protein>
<sequence>MGGCVSRPNKKLKSKATNLYKSCKFRRKIAPSSPFAPLDHHTGEEFHVRDEFSVQEFALVDIQNDETIWMTSEVQNLTVRHPQMQRDHDRVWKTEIRHEEQWFDSLSALDSDTDEDFVSIAGDGFTSLDNVTECTSNGQITPYEHNSCFTVYGRIQVNFSESNNSMEFEERIEEKIMHPTTDTQNVDASSLTKSGETSVHVKVDVHLSDKTEQKKSESCLAQILPSVNVSDMKQSPSYPGSISKRRKSAVATVVAIKRKLHEGDVPTEFCSSRRYLCNPRAGLLIPRSIDEKPAQGCWCSVMPSVFKLRGENYFRHFQVLFYMDYIIWYRDKRKYPAANYSPYVPVGVDLFACPRKINHIAEHVELPCLKSHHELPSLLIVNIQLPAYPASVFLGDSDGEGMSLVVYFKVSENFDKETPTKFLETLKRFIANEMETVKGFAKESVVPYRERLKIMVNPVNPDDLGLSSAERKLLQAYKDKPVLSRPQHAFYKGPNYFEIDLDVHRFSYISRKGLQAFRERLKHGILDLGLTIQAQTPEELPERVLCCVRLNKIDFMNLGQMPTLVTTRGD</sequence>
<feature type="domain" description="Protein ENHANCED DISEASE RESISTANCE 2 C-terminal" evidence="1">
    <location>
        <begin position="298"/>
        <end position="554"/>
    </location>
</feature>
<dbReference type="PANTHER" id="PTHR31558">
    <property type="entry name" value="CW14 PROTEIN"/>
    <property type="match status" value="1"/>
</dbReference>
<dbReference type="InterPro" id="IPR009769">
    <property type="entry name" value="EDR2_C"/>
</dbReference>
<name>A0AAW2S1F4_SESRA</name>
<evidence type="ECO:0000313" key="2">
    <source>
        <dbReference type="EMBL" id="KAL0385924.1"/>
    </source>
</evidence>
<dbReference type="Pfam" id="PF07059">
    <property type="entry name" value="EDR2_C"/>
    <property type="match status" value="1"/>
</dbReference>
<proteinExistence type="predicted"/>
<accession>A0AAW2S1F4</accession>
<dbReference type="AlphaFoldDB" id="A0AAW2S1F4"/>
<gene>
    <name evidence="2" type="ORF">Sradi_2986700</name>
</gene>
<evidence type="ECO:0000259" key="1">
    <source>
        <dbReference type="Pfam" id="PF07059"/>
    </source>
</evidence>